<proteinExistence type="predicted"/>
<keyword evidence="3" id="KW-1185">Reference proteome</keyword>
<organism evidence="2 3">
    <name type="scientific">Geodia barretti</name>
    <name type="common">Barrett's horny sponge</name>
    <dbReference type="NCBI Taxonomy" id="519541"/>
    <lineage>
        <taxon>Eukaryota</taxon>
        <taxon>Metazoa</taxon>
        <taxon>Porifera</taxon>
        <taxon>Demospongiae</taxon>
        <taxon>Heteroscleromorpha</taxon>
        <taxon>Tetractinellida</taxon>
        <taxon>Astrophorina</taxon>
        <taxon>Geodiidae</taxon>
        <taxon>Geodia</taxon>
    </lineage>
</organism>
<name>A0AA35TQM6_GEOBA</name>
<dbReference type="Proteomes" id="UP001174909">
    <property type="component" value="Unassembled WGS sequence"/>
</dbReference>
<accession>A0AA35TQM6</accession>
<comment type="caution">
    <text evidence="2">The sequence shown here is derived from an EMBL/GenBank/DDBJ whole genome shotgun (WGS) entry which is preliminary data.</text>
</comment>
<reference evidence="2" key="1">
    <citation type="submission" date="2023-03" db="EMBL/GenBank/DDBJ databases">
        <authorList>
            <person name="Steffen K."/>
            <person name="Cardenas P."/>
        </authorList>
    </citation>
    <scope>NUCLEOTIDE SEQUENCE</scope>
</reference>
<feature type="region of interest" description="Disordered" evidence="1">
    <location>
        <begin position="54"/>
        <end position="75"/>
    </location>
</feature>
<evidence type="ECO:0000313" key="2">
    <source>
        <dbReference type="EMBL" id="CAI8051946.1"/>
    </source>
</evidence>
<gene>
    <name evidence="2" type="ORF">GBAR_LOCUS28417</name>
</gene>
<evidence type="ECO:0000256" key="1">
    <source>
        <dbReference type="SAM" id="MobiDB-lite"/>
    </source>
</evidence>
<dbReference type="AlphaFoldDB" id="A0AA35TQM6"/>
<dbReference type="EMBL" id="CASHTH010003974">
    <property type="protein sequence ID" value="CAI8051946.1"/>
    <property type="molecule type" value="Genomic_DNA"/>
</dbReference>
<sequence>MNTESWCQVEGNSNQKWTRSTRRHYEKALQSSVFHQLEVPATDEGRVDWSMAEKPQPEKLAKKKHFQQKYETTLR</sequence>
<protein>
    <submittedName>
        <fullName evidence="2">Protein SPATA45 homolog</fullName>
    </submittedName>
</protein>
<evidence type="ECO:0000313" key="3">
    <source>
        <dbReference type="Proteomes" id="UP001174909"/>
    </source>
</evidence>